<dbReference type="InterPro" id="IPR013656">
    <property type="entry name" value="PAS_4"/>
</dbReference>
<reference evidence="22" key="1">
    <citation type="submission" date="2011-02" db="EMBL/GenBank/DDBJ databases">
        <title>The complete genome of Planctomyces brasiliensis DSM 5305.</title>
        <authorList>
            <person name="Lucas S."/>
            <person name="Copeland A."/>
            <person name="Lapidus A."/>
            <person name="Bruce D."/>
            <person name="Goodwin L."/>
            <person name="Pitluck S."/>
            <person name="Kyrpides N."/>
            <person name="Mavromatis K."/>
            <person name="Pagani I."/>
            <person name="Ivanova N."/>
            <person name="Ovchinnikova G."/>
            <person name="Lu M."/>
            <person name="Detter J.C."/>
            <person name="Han C."/>
            <person name="Land M."/>
            <person name="Hauser L."/>
            <person name="Markowitz V."/>
            <person name="Cheng J.-F."/>
            <person name="Hugenholtz P."/>
            <person name="Woyke T."/>
            <person name="Wu D."/>
            <person name="Tindall B."/>
            <person name="Pomrenke H.G."/>
            <person name="Brambilla E."/>
            <person name="Klenk H.-P."/>
            <person name="Eisen J.A."/>
        </authorList>
    </citation>
    <scope>NUCLEOTIDE SEQUENCE [LARGE SCALE GENOMIC DNA]</scope>
    <source>
        <strain evidence="22">ATCC 49424 / DSM 5305 / JCM 21570 / NBRC 103401 / IFAM 1448</strain>
    </source>
</reference>
<dbReference type="CDD" id="cd00082">
    <property type="entry name" value="HisKA"/>
    <property type="match status" value="1"/>
</dbReference>
<keyword evidence="5" id="KW-0997">Cell inner membrane</keyword>
<dbReference type="KEGG" id="pbs:Plabr_3280"/>
<keyword evidence="11 21" id="KW-0418">Kinase</keyword>
<feature type="transmembrane region" description="Helical" evidence="16">
    <location>
        <begin position="12"/>
        <end position="34"/>
    </location>
</feature>
<dbReference type="InterPro" id="IPR003661">
    <property type="entry name" value="HisK_dim/P_dom"/>
</dbReference>
<evidence type="ECO:0000256" key="6">
    <source>
        <dbReference type="ARBA" id="ARBA00022553"/>
    </source>
</evidence>
<keyword evidence="6 15" id="KW-0597">Phosphoprotein</keyword>
<dbReference type="InterPro" id="IPR036890">
    <property type="entry name" value="HATPase_C_sf"/>
</dbReference>
<feature type="domain" description="PAS" evidence="19">
    <location>
        <begin position="644"/>
        <end position="715"/>
    </location>
</feature>
<dbReference type="InterPro" id="IPR004358">
    <property type="entry name" value="Sig_transdc_His_kin-like_C"/>
</dbReference>
<dbReference type="HOGENOM" id="CLU_000445_114_15_0"/>
<keyword evidence="10" id="KW-0547">Nucleotide-binding</keyword>
<dbReference type="Pfam" id="PF01590">
    <property type="entry name" value="GAF"/>
    <property type="match status" value="1"/>
</dbReference>
<feature type="domain" description="PAC" evidence="20">
    <location>
        <begin position="720"/>
        <end position="775"/>
    </location>
</feature>
<dbReference type="Gene3D" id="1.10.287.130">
    <property type="match status" value="1"/>
</dbReference>
<dbReference type="eggNOG" id="COG3852">
    <property type="taxonomic scope" value="Bacteria"/>
</dbReference>
<dbReference type="eggNOG" id="COG1653">
    <property type="taxonomic scope" value="Bacteria"/>
</dbReference>
<proteinExistence type="predicted"/>
<evidence type="ECO:0000256" key="9">
    <source>
        <dbReference type="ARBA" id="ARBA00022737"/>
    </source>
</evidence>
<dbReference type="SUPFAM" id="SSF55781">
    <property type="entry name" value="GAF domain-like"/>
    <property type="match status" value="2"/>
</dbReference>
<dbReference type="PROSITE" id="PS50110">
    <property type="entry name" value="RESPONSE_REGULATORY"/>
    <property type="match status" value="1"/>
</dbReference>
<dbReference type="InterPro" id="IPR013655">
    <property type="entry name" value="PAS_fold_3"/>
</dbReference>
<dbReference type="FunFam" id="2.10.70.100:FF:000001">
    <property type="entry name" value="Sensory transduction histidine kinase"/>
    <property type="match status" value="1"/>
</dbReference>
<evidence type="ECO:0000256" key="3">
    <source>
        <dbReference type="ARBA" id="ARBA00012438"/>
    </source>
</evidence>
<evidence type="ECO:0000256" key="12">
    <source>
        <dbReference type="ARBA" id="ARBA00022989"/>
    </source>
</evidence>
<evidence type="ECO:0000256" key="14">
    <source>
        <dbReference type="ARBA" id="ARBA00023136"/>
    </source>
</evidence>
<evidence type="ECO:0000256" key="10">
    <source>
        <dbReference type="ARBA" id="ARBA00022741"/>
    </source>
</evidence>
<dbReference type="PANTHER" id="PTHR43547:SF2">
    <property type="entry name" value="HYBRID SIGNAL TRANSDUCTION HISTIDINE KINASE C"/>
    <property type="match status" value="1"/>
</dbReference>
<evidence type="ECO:0000259" key="17">
    <source>
        <dbReference type="PROSITE" id="PS50109"/>
    </source>
</evidence>
<dbReference type="FunFam" id="3.30.565.10:FF:000006">
    <property type="entry name" value="Sensor histidine kinase WalK"/>
    <property type="match status" value="1"/>
</dbReference>
<feature type="domain" description="PAS" evidence="19">
    <location>
        <begin position="221"/>
        <end position="294"/>
    </location>
</feature>
<evidence type="ECO:0000313" key="21">
    <source>
        <dbReference type="EMBL" id="ADY60877.1"/>
    </source>
</evidence>
<dbReference type="InterPro" id="IPR000700">
    <property type="entry name" value="PAS-assoc_C"/>
</dbReference>
<feature type="domain" description="PAC" evidence="20">
    <location>
        <begin position="299"/>
        <end position="351"/>
    </location>
</feature>
<dbReference type="SMART" id="SM00388">
    <property type="entry name" value="HisKA"/>
    <property type="match status" value="1"/>
</dbReference>
<dbReference type="PROSITE" id="PS50109">
    <property type="entry name" value="HIS_KIN"/>
    <property type="match status" value="1"/>
</dbReference>
<dbReference type="eggNOG" id="COG2205">
    <property type="taxonomic scope" value="Bacteria"/>
</dbReference>
<keyword evidence="7" id="KW-0808">Transferase</keyword>
<evidence type="ECO:0000256" key="4">
    <source>
        <dbReference type="ARBA" id="ARBA00022475"/>
    </source>
</evidence>
<dbReference type="NCBIfam" id="TIGR00229">
    <property type="entry name" value="sensory_box"/>
    <property type="match status" value="4"/>
</dbReference>
<dbReference type="InterPro" id="IPR036097">
    <property type="entry name" value="HisK_dim/P_sf"/>
</dbReference>
<dbReference type="InterPro" id="IPR001610">
    <property type="entry name" value="PAC"/>
</dbReference>
<evidence type="ECO:0000313" key="22">
    <source>
        <dbReference type="Proteomes" id="UP000006860"/>
    </source>
</evidence>
<dbReference type="SMART" id="SM00387">
    <property type="entry name" value="HATPase_c"/>
    <property type="match status" value="1"/>
</dbReference>
<accession>F0SKC0</accession>
<dbReference type="eggNOG" id="COG0784">
    <property type="taxonomic scope" value="Bacteria"/>
</dbReference>
<dbReference type="SMART" id="SM00086">
    <property type="entry name" value="PAC"/>
    <property type="match status" value="4"/>
</dbReference>
<evidence type="ECO:0000256" key="1">
    <source>
        <dbReference type="ARBA" id="ARBA00000085"/>
    </source>
</evidence>
<dbReference type="CDD" id="cd17580">
    <property type="entry name" value="REC_2_DhkD-like"/>
    <property type="match status" value="1"/>
</dbReference>
<feature type="modified residue" description="4-aspartylphosphate" evidence="15">
    <location>
        <position position="1368"/>
    </location>
</feature>
<dbReference type="STRING" id="756272.Plabr_3280"/>
<dbReference type="FunFam" id="3.30.450.20:FF:000099">
    <property type="entry name" value="Sensory box sensor histidine kinase"/>
    <property type="match status" value="1"/>
</dbReference>
<keyword evidence="12 16" id="KW-1133">Transmembrane helix</keyword>
<dbReference type="SUPFAM" id="SSF47384">
    <property type="entry name" value="Homodimeric domain of signal transducing histidine kinase"/>
    <property type="match status" value="1"/>
</dbReference>
<evidence type="ECO:0000259" key="18">
    <source>
        <dbReference type="PROSITE" id="PS50110"/>
    </source>
</evidence>
<dbReference type="Pfam" id="PF00512">
    <property type="entry name" value="HisKA"/>
    <property type="match status" value="1"/>
</dbReference>
<dbReference type="InterPro" id="IPR011006">
    <property type="entry name" value="CheY-like_superfamily"/>
</dbReference>
<name>F0SKC0_RUBBR</name>
<dbReference type="EC" id="2.7.13.3" evidence="3"/>
<dbReference type="InterPro" id="IPR003018">
    <property type="entry name" value="GAF"/>
</dbReference>
<dbReference type="FunFam" id="1.10.287.130:FF:000001">
    <property type="entry name" value="Two-component sensor histidine kinase"/>
    <property type="match status" value="1"/>
</dbReference>
<feature type="domain" description="Histidine kinase" evidence="17">
    <location>
        <begin position="1078"/>
        <end position="1296"/>
    </location>
</feature>
<feature type="domain" description="Response regulatory" evidence="18">
    <location>
        <begin position="1319"/>
        <end position="1434"/>
    </location>
</feature>
<dbReference type="SUPFAM" id="SSF52172">
    <property type="entry name" value="CheY-like"/>
    <property type="match status" value="1"/>
</dbReference>
<dbReference type="InterPro" id="IPR001789">
    <property type="entry name" value="Sig_transdc_resp-reg_receiver"/>
</dbReference>
<evidence type="ECO:0000256" key="7">
    <source>
        <dbReference type="ARBA" id="ARBA00022679"/>
    </source>
</evidence>
<dbReference type="Proteomes" id="UP000006860">
    <property type="component" value="Chromosome"/>
</dbReference>
<dbReference type="Pfam" id="PF00072">
    <property type="entry name" value="Response_reg"/>
    <property type="match status" value="1"/>
</dbReference>
<dbReference type="CDD" id="cd00075">
    <property type="entry name" value="HATPase"/>
    <property type="match status" value="1"/>
</dbReference>
<keyword evidence="8 16" id="KW-0812">Transmembrane</keyword>
<keyword evidence="4" id="KW-1003">Cell membrane</keyword>
<dbReference type="Pfam" id="PF08448">
    <property type="entry name" value="PAS_4"/>
    <property type="match status" value="1"/>
</dbReference>
<dbReference type="SMART" id="SM00448">
    <property type="entry name" value="REC"/>
    <property type="match status" value="1"/>
</dbReference>
<evidence type="ECO:0000259" key="19">
    <source>
        <dbReference type="PROSITE" id="PS50112"/>
    </source>
</evidence>
<dbReference type="Gene3D" id="3.30.565.10">
    <property type="entry name" value="Histidine kinase-like ATPase, C-terminal domain"/>
    <property type="match status" value="1"/>
</dbReference>
<dbReference type="SUPFAM" id="SSF55874">
    <property type="entry name" value="ATPase domain of HSP90 chaperone/DNA topoisomerase II/histidine kinase"/>
    <property type="match status" value="1"/>
</dbReference>
<dbReference type="eggNOG" id="COG2203">
    <property type="taxonomic scope" value="Bacteria"/>
</dbReference>
<feature type="domain" description="PAC" evidence="20">
    <location>
        <begin position="849"/>
        <end position="901"/>
    </location>
</feature>
<evidence type="ECO:0000256" key="5">
    <source>
        <dbReference type="ARBA" id="ARBA00022519"/>
    </source>
</evidence>
<dbReference type="GO" id="GO:0005886">
    <property type="term" value="C:plasma membrane"/>
    <property type="evidence" value="ECO:0007669"/>
    <property type="project" value="UniProtKB-SubCell"/>
</dbReference>
<dbReference type="InterPro" id="IPR035965">
    <property type="entry name" value="PAS-like_dom_sf"/>
</dbReference>
<evidence type="ECO:0000259" key="20">
    <source>
        <dbReference type="PROSITE" id="PS50113"/>
    </source>
</evidence>
<dbReference type="Gene3D" id="2.10.70.100">
    <property type="match status" value="1"/>
</dbReference>
<keyword evidence="14 16" id="KW-0472">Membrane</keyword>
<evidence type="ECO:0000256" key="8">
    <source>
        <dbReference type="ARBA" id="ARBA00022692"/>
    </source>
</evidence>
<dbReference type="Gene3D" id="3.30.450.40">
    <property type="match status" value="2"/>
</dbReference>
<dbReference type="InterPro" id="IPR000014">
    <property type="entry name" value="PAS"/>
</dbReference>
<evidence type="ECO:0000256" key="15">
    <source>
        <dbReference type="PROSITE-ProRule" id="PRU00169"/>
    </source>
</evidence>
<evidence type="ECO:0000256" key="11">
    <source>
        <dbReference type="ARBA" id="ARBA00022777"/>
    </source>
</evidence>
<keyword evidence="9" id="KW-0677">Repeat</keyword>
<dbReference type="InterPro" id="IPR029016">
    <property type="entry name" value="GAF-like_dom_sf"/>
</dbReference>
<dbReference type="Pfam" id="PF08447">
    <property type="entry name" value="PAS_3"/>
    <property type="match status" value="3"/>
</dbReference>
<dbReference type="SUPFAM" id="SSF55785">
    <property type="entry name" value="PYP-like sensor domain (PAS domain)"/>
    <property type="match status" value="4"/>
</dbReference>
<comment type="catalytic activity">
    <reaction evidence="1">
        <text>ATP + protein L-histidine = ADP + protein N-phospho-L-histidine.</text>
        <dbReference type="EC" id="2.7.13.3"/>
    </reaction>
</comment>
<sequence>MKLSPRAMSTSLQLWLGFGVLTLVLALVCLVVLWRLMVLRNAVEDMAAVNRLRTGTAVRLADYLNSYTNAVREFAIDRRESDRMRAQRRAQSVEAVLADYREDVAAGVETEAELDVLSGWTGFQQLGTRLLSDAAQPEAATAETLRQFIDRSLMLQSRVKTELLTSERGAYDTRKNAAITGLNTILRFAAMLLCIGLLVAIGTSYAVGRSVINDQQNLAAAEEQLRTTLGSIGDAVLTISQTGEIAALNLSAEQLMGWSAEEAIGQRWSTVVTLKSRQQERTDASLIREALERGQSATFQESTVLVTRAGEERAVDVHVSPVRNSTGQRDGAVLVFRDVSERRQQEAALKDRALLTSIRADVSASLASSLDTQSVLVQCCVALRTHLNAKSVAIWRSSEAEGEWQLQAAVGENADHLQKLLSLDTLPSGVDVRLNSAEVCEVPTVQLRNGTETDSEQEQSIVTAFPLFVEGRAFGILGIESAESLPPLLRQGLTPKGEAIAQYLQRKESEAKLRERELRYRLIGQAANDVIWDWDLLTDLVEWNEGVTTRFGYSPEQVGATAQWWYDMIHPEDAARVTGGIKQAIRIGQEIWQDEYRYRRADGSYADVFDRGRVVFQDGRAVRMVGAMFDLTDRKRAEQALRESEERVRLAVEAANIGTWDFDLVQNRLDWSERCKAIFGLPSDAEITYDVFLERLHPDDREAVDLIVQDSIAPAGNGSYEVDYRVCWPDGTIRWVIARGQCVFADEAAGRAPVRFSGTVLDITDRKLIEQALQDSEEKFRDLADNISQFAWMADEKGWIFWYNKRWFEYTGTTLEEMQGWGWQSVHHPDHLERVVEKLQRSWDTGIPWEDTFPLRSKDGEYRWFLSRAQPILNEQGQIVRWFGTNTDIEELKRSEAAARRRSEQVRRLAGVATRLGIAHDVTSVAGIVTREAHLIVDANRARMDLWLQGRDKPVQCFASSSEREATESGPSASSWEAALITDVSENNAPLRLNFEQLQTRFPEAEPLNGWMAAPLVDRHGRNLGGLSLTRSEPGEFSADDEAVLVQLAQMTSVAIENARLFENLQQNDRRKDEFLATLAHELRNPLAPIRTGLEVLRVSDNDPETLEEVRGIMERQTQQLVTLVDDLLDVSRITRGKMELRKCEVRLREVARNAIDTARPLIDEAGHRLIESFPDQPITLFVDPHRFAQILSNLLNNAAKYTPDGGTIEFKGELDGDTAVIRIRDSGVGIPAEMRSQIFEMFAQIDRPHEKVSTGLGIGLTLVKSLVEMHDGTVEVLSEGPNCGSEFIVRLPVFAANKEAAGEQEGASAVSPPRPSRKVLIVDDNRAAAEMLKIVIQILGNDVKIAHDGQEGVNVAESFRPDVILMDLGMPIMTGYEATRLIREQEWGQEIIIIALTGWGQEEDRQRTRDAGFNHHLVKPAEPAELQALLADI</sequence>
<dbReference type="eggNOG" id="COG2202">
    <property type="taxonomic scope" value="Bacteria"/>
</dbReference>
<dbReference type="SMART" id="SM00065">
    <property type="entry name" value="GAF"/>
    <property type="match status" value="1"/>
</dbReference>
<dbReference type="PROSITE" id="PS50113">
    <property type="entry name" value="PAC"/>
    <property type="match status" value="4"/>
</dbReference>
<feature type="domain" description="PAS" evidence="19">
    <location>
        <begin position="776"/>
        <end position="846"/>
    </location>
</feature>
<feature type="transmembrane region" description="Helical" evidence="16">
    <location>
        <begin position="184"/>
        <end position="207"/>
    </location>
</feature>
<evidence type="ECO:0000256" key="2">
    <source>
        <dbReference type="ARBA" id="ARBA00004429"/>
    </source>
</evidence>
<dbReference type="SMART" id="SM00091">
    <property type="entry name" value="PAS"/>
    <property type="match status" value="4"/>
</dbReference>
<dbReference type="InterPro" id="IPR003594">
    <property type="entry name" value="HATPase_dom"/>
</dbReference>
<dbReference type="GO" id="GO:0000166">
    <property type="term" value="F:nucleotide binding"/>
    <property type="evidence" value="ECO:0007669"/>
    <property type="project" value="UniProtKB-KW"/>
</dbReference>
<evidence type="ECO:0000256" key="16">
    <source>
        <dbReference type="SAM" id="Phobius"/>
    </source>
</evidence>
<comment type="subcellular location">
    <subcellularLocation>
        <location evidence="2">Cell inner membrane</location>
        <topology evidence="2">Multi-pass membrane protein</topology>
    </subcellularLocation>
</comment>
<dbReference type="CDD" id="cd00130">
    <property type="entry name" value="PAS"/>
    <property type="match status" value="4"/>
</dbReference>
<feature type="domain" description="PAS" evidence="19">
    <location>
        <begin position="516"/>
        <end position="588"/>
    </location>
</feature>
<dbReference type="InterPro" id="IPR005467">
    <property type="entry name" value="His_kinase_dom"/>
</dbReference>
<keyword evidence="22" id="KW-1185">Reference proteome</keyword>
<dbReference type="Gene3D" id="3.30.450.20">
    <property type="entry name" value="PAS domain"/>
    <property type="match status" value="4"/>
</dbReference>
<dbReference type="Gene3D" id="3.40.50.2300">
    <property type="match status" value="1"/>
</dbReference>
<dbReference type="RefSeq" id="WP_013629597.1">
    <property type="nucleotide sequence ID" value="NC_015174.1"/>
</dbReference>
<dbReference type="PROSITE" id="PS50112">
    <property type="entry name" value="PAS"/>
    <property type="match status" value="4"/>
</dbReference>
<keyword evidence="13" id="KW-0902">Two-component regulatory system</keyword>
<dbReference type="Pfam" id="PF02518">
    <property type="entry name" value="HATPase_c"/>
    <property type="match status" value="1"/>
</dbReference>
<dbReference type="OrthoDB" id="3272385at2"/>
<dbReference type="PRINTS" id="PR00344">
    <property type="entry name" value="BCTRLSENSOR"/>
</dbReference>
<evidence type="ECO:0000256" key="13">
    <source>
        <dbReference type="ARBA" id="ARBA00023012"/>
    </source>
</evidence>
<organism evidence="21 22">
    <name type="scientific">Rubinisphaera brasiliensis (strain ATCC 49424 / DSM 5305 / JCM 21570 / IAM 15109 / NBRC 103401 / IFAM 1448)</name>
    <name type="common">Planctomyces brasiliensis</name>
    <dbReference type="NCBI Taxonomy" id="756272"/>
    <lineage>
        <taxon>Bacteria</taxon>
        <taxon>Pseudomonadati</taxon>
        <taxon>Planctomycetota</taxon>
        <taxon>Planctomycetia</taxon>
        <taxon>Planctomycetales</taxon>
        <taxon>Planctomycetaceae</taxon>
        <taxon>Rubinisphaera</taxon>
    </lineage>
</organism>
<dbReference type="GO" id="GO:0000155">
    <property type="term" value="F:phosphorelay sensor kinase activity"/>
    <property type="evidence" value="ECO:0007669"/>
    <property type="project" value="InterPro"/>
</dbReference>
<protein>
    <recommendedName>
        <fullName evidence="3">histidine kinase</fullName>
        <ecNumber evidence="3">2.7.13.3</ecNumber>
    </recommendedName>
</protein>
<dbReference type="Gene3D" id="6.10.250.490">
    <property type="match status" value="1"/>
</dbReference>
<gene>
    <name evidence="21" type="ordered locus">Plabr_3280</name>
</gene>
<dbReference type="EMBL" id="CP002546">
    <property type="protein sequence ID" value="ADY60877.1"/>
    <property type="molecule type" value="Genomic_DNA"/>
</dbReference>
<feature type="domain" description="PAC" evidence="20">
    <location>
        <begin position="592"/>
        <end position="643"/>
    </location>
</feature>
<dbReference type="PANTHER" id="PTHR43547">
    <property type="entry name" value="TWO-COMPONENT HISTIDINE KINASE"/>
    <property type="match status" value="1"/>
</dbReference>